<evidence type="ECO:0000313" key="5">
    <source>
        <dbReference type="Proteomes" id="UP001596378"/>
    </source>
</evidence>
<sequence>MKNNTHPQYHTVIFYDAAADFKFLSGSTRSSHETMVWEDGNTYPVIRVDISSASHPFFTGKQKFLEVGGRVEKFKQRLAHKKSNT</sequence>
<dbReference type="PROSITE" id="PS01143">
    <property type="entry name" value="RIBOSOMAL_L31"/>
    <property type="match status" value="1"/>
</dbReference>
<name>A0ABW2FNT6_9BACL</name>
<dbReference type="InterPro" id="IPR042105">
    <property type="entry name" value="Ribosomal_bL31_sf"/>
</dbReference>
<dbReference type="InterPro" id="IPR002150">
    <property type="entry name" value="Ribosomal_bL31"/>
</dbReference>
<reference evidence="5" key="1">
    <citation type="journal article" date="2019" name="Int. J. Syst. Evol. Microbiol.">
        <title>The Global Catalogue of Microorganisms (GCM) 10K type strain sequencing project: providing services to taxonomists for standard genome sequencing and annotation.</title>
        <authorList>
            <consortium name="The Broad Institute Genomics Platform"/>
            <consortium name="The Broad Institute Genome Sequencing Center for Infectious Disease"/>
            <person name="Wu L."/>
            <person name="Ma J."/>
        </authorList>
    </citation>
    <scope>NUCLEOTIDE SEQUENCE [LARGE SCALE GENOMIC DNA]</scope>
    <source>
        <strain evidence="5">KCTC 12907</strain>
    </source>
</reference>
<evidence type="ECO:0000313" key="4">
    <source>
        <dbReference type="EMBL" id="MFC7153132.1"/>
    </source>
</evidence>
<dbReference type="NCBIfam" id="NF002462">
    <property type="entry name" value="PRK01678.1"/>
    <property type="match status" value="1"/>
</dbReference>
<comment type="similarity">
    <text evidence="3">Belongs to the bacterial ribosomal protein bL31 family. Type B subfamily.</text>
</comment>
<dbReference type="SUPFAM" id="SSF143800">
    <property type="entry name" value="L28p-like"/>
    <property type="match status" value="1"/>
</dbReference>
<dbReference type="RefSeq" id="WP_378047569.1">
    <property type="nucleotide sequence ID" value="NZ_JBHMDN010000014.1"/>
</dbReference>
<dbReference type="NCBIfam" id="TIGR00105">
    <property type="entry name" value="L31"/>
    <property type="match status" value="1"/>
</dbReference>
<comment type="caution">
    <text evidence="4">The sequence shown here is derived from an EMBL/GenBank/DDBJ whole genome shotgun (WGS) entry which is preliminary data.</text>
</comment>
<protein>
    <recommendedName>
        <fullName evidence="3">Large ribosomal subunit protein bL31B</fullName>
    </recommendedName>
</protein>
<keyword evidence="5" id="KW-1185">Reference proteome</keyword>
<evidence type="ECO:0000256" key="3">
    <source>
        <dbReference type="HAMAP-Rule" id="MF_00502"/>
    </source>
</evidence>
<comment type="subunit">
    <text evidence="3">Part of the 50S ribosomal subunit.</text>
</comment>
<proteinExistence type="inferred from homology"/>
<keyword evidence="1 3" id="KW-0689">Ribosomal protein</keyword>
<dbReference type="EMBL" id="JBHTAI010000030">
    <property type="protein sequence ID" value="MFC7153132.1"/>
    <property type="molecule type" value="Genomic_DNA"/>
</dbReference>
<dbReference type="PANTHER" id="PTHR33280:SF1">
    <property type="entry name" value="LARGE RIBOSOMAL SUBUNIT PROTEIN BL31C"/>
    <property type="match status" value="1"/>
</dbReference>
<evidence type="ECO:0000256" key="2">
    <source>
        <dbReference type="ARBA" id="ARBA00023274"/>
    </source>
</evidence>
<gene>
    <name evidence="3" type="primary">rpmE2</name>
    <name evidence="4" type="ORF">ACFQMJ_31725</name>
</gene>
<dbReference type="PRINTS" id="PR01249">
    <property type="entry name" value="RIBOSOMALL31"/>
</dbReference>
<keyword evidence="2 3" id="KW-0687">Ribonucleoprotein</keyword>
<dbReference type="Gene3D" id="4.10.830.30">
    <property type="entry name" value="Ribosomal protein L31"/>
    <property type="match status" value="1"/>
</dbReference>
<dbReference type="InterPro" id="IPR027493">
    <property type="entry name" value="Ribosomal_bL31_B"/>
</dbReference>
<dbReference type="PANTHER" id="PTHR33280">
    <property type="entry name" value="50S RIBOSOMAL PROTEIN L31, CHLOROPLASTIC"/>
    <property type="match status" value="1"/>
</dbReference>
<dbReference type="GO" id="GO:0005840">
    <property type="term" value="C:ribosome"/>
    <property type="evidence" value="ECO:0007669"/>
    <property type="project" value="UniProtKB-KW"/>
</dbReference>
<dbReference type="InterPro" id="IPR034704">
    <property type="entry name" value="Ribosomal_bL28/bL31-like_sf"/>
</dbReference>
<accession>A0ABW2FNT6</accession>
<evidence type="ECO:0000256" key="1">
    <source>
        <dbReference type="ARBA" id="ARBA00022980"/>
    </source>
</evidence>
<dbReference type="HAMAP" id="MF_00502">
    <property type="entry name" value="Ribosomal_bL31_2"/>
    <property type="match status" value="1"/>
</dbReference>
<organism evidence="4 5">
    <name type="scientific">Cohnella cellulosilytica</name>
    <dbReference type="NCBI Taxonomy" id="986710"/>
    <lineage>
        <taxon>Bacteria</taxon>
        <taxon>Bacillati</taxon>
        <taxon>Bacillota</taxon>
        <taxon>Bacilli</taxon>
        <taxon>Bacillales</taxon>
        <taxon>Paenibacillaceae</taxon>
        <taxon>Cohnella</taxon>
    </lineage>
</organism>
<dbReference type="Pfam" id="PF01197">
    <property type="entry name" value="Ribosomal_L31"/>
    <property type="match status" value="1"/>
</dbReference>
<dbReference type="Proteomes" id="UP001596378">
    <property type="component" value="Unassembled WGS sequence"/>
</dbReference>